<evidence type="ECO:0000256" key="4">
    <source>
        <dbReference type="ARBA" id="ARBA00022679"/>
    </source>
</evidence>
<dbReference type="PRINTS" id="PR00344">
    <property type="entry name" value="BCTRLSENSOR"/>
</dbReference>
<dbReference type="InterPro" id="IPR003594">
    <property type="entry name" value="HATPase_dom"/>
</dbReference>
<keyword evidence="14" id="KW-1185">Reference proteome</keyword>
<dbReference type="InterPro" id="IPR036097">
    <property type="entry name" value="HisK_dim/P_sf"/>
</dbReference>
<dbReference type="SMART" id="SM00388">
    <property type="entry name" value="HisKA"/>
    <property type="match status" value="1"/>
</dbReference>
<feature type="domain" description="PAC" evidence="12">
    <location>
        <begin position="252"/>
        <end position="304"/>
    </location>
</feature>
<dbReference type="SUPFAM" id="SSF55785">
    <property type="entry name" value="PYP-like sensor domain (PAS domain)"/>
    <property type="match status" value="1"/>
</dbReference>
<dbReference type="Proteomes" id="UP001595932">
    <property type="component" value="Unassembled WGS sequence"/>
</dbReference>
<keyword evidence="9" id="KW-0472">Membrane</keyword>
<evidence type="ECO:0000259" key="12">
    <source>
        <dbReference type="PROSITE" id="PS50113"/>
    </source>
</evidence>
<dbReference type="SUPFAM" id="SSF55874">
    <property type="entry name" value="ATPase domain of HSP90 chaperone/DNA topoisomerase II/histidine kinase"/>
    <property type="match status" value="1"/>
</dbReference>
<dbReference type="EMBL" id="JBHSGL010000005">
    <property type="protein sequence ID" value="MFC4712620.1"/>
    <property type="molecule type" value="Genomic_DNA"/>
</dbReference>
<evidence type="ECO:0000259" key="11">
    <source>
        <dbReference type="PROSITE" id="PS50112"/>
    </source>
</evidence>
<evidence type="ECO:0000259" key="10">
    <source>
        <dbReference type="PROSITE" id="PS50109"/>
    </source>
</evidence>
<evidence type="ECO:0000313" key="14">
    <source>
        <dbReference type="Proteomes" id="UP001595932"/>
    </source>
</evidence>
<evidence type="ECO:0000256" key="8">
    <source>
        <dbReference type="ARBA" id="ARBA00023012"/>
    </source>
</evidence>
<dbReference type="InterPro" id="IPR000700">
    <property type="entry name" value="PAS-assoc_C"/>
</dbReference>
<dbReference type="SUPFAM" id="SSF47384">
    <property type="entry name" value="Homodimeric domain of signal transducing histidine kinase"/>
    <property type="match status" value="1"/>
</dbReference>
<evidence type="ECO:0000256" key="9">
    <source>
        <dbReference type="SAM" id="Phobius"/>
    </source>
</evidence>
<dbReference type="InterPro" id="IPR036890">
    <property type="entry name" value="HATPase_C_sf"/>
</dbReference>
<comment type="caution">
    <text evidence="13">The sequence shown here is derived from an EMBL/GenBank/DDBJ whole genome shotgun (WGS) entry which is preliminary data.</text>
</comment>
<dbReference type="Pfam" id="PF02518">
    <property type="entry name" value="HATPase_c"/>
    <property type="match status" value="1"/>
</dbReference>
<reference evidence="14" key="1">
    <citation type="journal article" date="2019" name="Int. J. Syst. Evol. Microbiol.">
        <title>The Global Catalogue of Microorganisms (GCM) 10K type strain sequencing project: providing services to taxonomists for standard genome sequencing and annotation.</title>
        <authorList>
            <consortium name="The Broad Institute Genomics Platform"/>
            <consortium name="The Broad Institute Genome Sequencing Center for Infectious Disease"/>
            <person name="Wu L."/>
            <person name="Ma J."/>
        </authorList>
    </citation>
    <scope>NUCLEOTIDE SEQUENCE [LARGE SCALE GENOMIC DNA]</scope>
    <source>
        <strain evidence="14">CGMCC 1.12151</strain>
    </source>
</reference>
<feature type="transmembrane region" description="Helical" evidence="9">
    <location>
        <begin position="68"/>
        <end position="94"/>
    </location>
</feature>
<proteinExistence type="predicted"/>
<gene>
    <name evidence="13" type="ORF">ACFO5U_07115</name>
</gene>
<dbReference type="GO" id="GO:0005524">
    <property type="term" value="F:ATP binding"/>
    <property type="evidence" value="ECO:0007669"/>
    <property type="project" value="UniProtKB-KW"/>
</dbReference>
<keyword evidence="4" id="KW-0808">Transferase</keyword>
<evidence type="ECO:0000313" key="13">
    <source>
        <dbReference type="EMBL" id="MFC4712620.1"/>
    </source>
</evidence>
<dbReference type="InterPro" id="IPR004358">
    <property type="entry name" value="Sig_transdc_His_kin-like_C"/>
</dbReference>
<dbReference type="SMART" id="SM00387">
    <property type="entry name" value="HATPase_c"/>
    <property type="match status" value="1"/>
</dbReference>
<name>A0ABV9MBV1_9BACL</name>
<evidence type="ECO:0000256" key="5">
    <source>
        <dbReference type="ARBA" id="ARBA00022741"/>
    </source>
</evidence>
<keyword evidence="8" id="KW-0902">Two-component regulatory system</keyword>
<dbReference type="Gene3D" id="3.30.565.10">
    <property type="entry name" value="Histidine kinase-like ATPase, C-terminal domain"/>
    <property type="match status" value="1"/>
</dbReference>
<dbReference type="Gene3D" id="1.10.287.130">
    <property type="match status" value="1"/>
</dbReference>
<dbReference type="EC" id="2.7.13.3" evidence="2"/>
<dbReference type="Pfam" id="PF00512">
    <property type="entry name" value="HisKA"/>
    <property type="match status" value="1"/>
</dbReference>
<organism evidence="13 14">
    <name type="scientific">Planococcus dechangensis</name>
    <dbReference type="NCBI Taxonomy" id="1176255"/>
    <lineage>
        <taxon>Bacteria</taxon>
        <taxon>Bacillati</taxon>
        <taxon>Bacillota</taxon>
        <taxon>Bacilli</taxon>
        <taxon>Bacillales</taxon>
        <taxon>Caryophanaceae</taxon>
        <taxon>Planococcus</taxon>
    </lineage>
</organism>
<feature type="transmembrane region" description="Helical" evidence="9">
    <location>
        <begin position="38"/>
        <end position="56"/>
    </location>
</feature>
<evidence type="ECO:0000256" key="7">
    <source>
        <dbReference type="ARBA" id="ARBA00022840"/>
    </source>
</evidence>
<dbReference type="PROSITE" id="PS50113">
    <property type="entry name" value="PAC"/>
    <property type="match status" value="1"/>
</dbReference>
<feature type="transmembrane region" description="Helical" evidence="9">
    <location>
        <begin position="138"/>
        <end position="160"/>
    </location>
</feature>
<dbReference type="PANTHER" id="PTHR43065">
    <property type="entry name" value="SENSOR HISTIDINE KINASE"/>
    <property type="match status" value="1"/>
</dbReference>
<keyword evidence="5" id="KW-0547">Nucleotide-binding</keyword>
<evidence type="ECO:0000256" key="3">
    <source>
        <dbReference type="ARBA" id="ARBA00022553"/>
    </source>
</evidence>
<evidence type="ECO:0000256" key="2">
    <source>
        <dbReference type="ARBA" id="ARBA00012438"/>
    </source>
</evidence>
<protein>
    <recommendedName>
        <fullName evidence="2">histidine kinase</fullName>
        <ecNumber evidence="2">2.7.13.3</ecNumber>
    </recommendedName>
</protein>
<dbReference type="InterPro" id="IPR000014">
    <property type="entry name" value="PAS"/>
</dbReference>
<keyword evidence="6" id="KW-0418">Kinase</keyword>
<sequence length="524" mass="58916">MNSYLTNRKRNQLFIHLFGFSSLAHLALNFFVDINAAIVAPIYGMIAYMILFTLLYTKLPPARLRLAVLFAINAYIFILQFESLSAVTAIYFIIPIIAASLYNDTLSIIALSILTVIEVLLLTFVFDRFTTTSSLEYIHVSMVMFFALIMLLAVLHSVYFSNYWRQLELRNASMKKALVSKEGYLDLFFQAAKDAIAVFDFNGRIIAINPAFEQLYGWAADDCLGKKIALYPPEHAQAAEHRAEQVRLGESFTLETEDIQKDGTRFPAQITLSPIFDASGKVIATSVISRDISYRKETERMLLQTEKLKMAGEIAAGVAHEIRNPMTVISGFVQMMHNDPNHRYPSYTSLMQSELDRINLIISEFLILAKPQAPERKPLEVGKILDECIFLFGPEFTVHNIVVKTDFNGGPFHAVGEEHHLKQVFINVLKNAIEAMDDGGTIWINATLLDADKLTISFEDEGDGISEELIERVFEPFYTTKPTGTGLGLLISQKIIQEHEGSLAVENRPEQGARVIITLPLTNK</sequence>
<dbReference type="NCBIfam" id="TIGR00229">
    <property type="entry name" value="sensory_box"/>
    <property type="match status" value="1"/>
</dbReference>
<dbReference type="Pfam" id="PF08448">
    <property type="entry name" value="PAS_4"/>
    <property type="match status" value="1"/>
</dbReference>
<dbReference type="InterPro" id="IPR003661">
    <property type="entry name" value="HisK_dim/P_dom"/>
</dbReference>
<dbReference type="InterPro" id="IPR013656">
    <property type="entry name" value="PAS_4"/>
</dbReference>
<dbReference type="Gene3D" id="3.30.450.20">
    <property type="entry name" value="PAS domain"/>
    <property type="match status" value="1"/>
</dbReference>
<feature type="domain" description="PAS" evidence="11">
    <location>
        <begin position="181"/>
        <end position="250"/>
    </location>
</feature>
<dbReference type="SMART" id="SM00086">
    <property type="entry name" value="PAC"/>
    <property type="match status" value="1"/>
</dbReference>
<accession>A0ABV9MBV1</accession>
<evidence type="ECO:0000256" key="1">
    <source>
        <dbReference type="ARBA" id="ARBA00000085"/>
    </source>
</evidence>
<dbReference type="CDD" id="cd00130">
    <property type="entry name" value="PAS"/>
    <property type="match status" value="1"/>
</dbReference>
<feature type="transmembrane region" description="Helical" evidence="9">
    <location>
        <begin position="106"/>
        <end position="126"/>
    </location>
</feature>
<dbReference type="InterPro" id="IPR001610">
    <property type="entry name" value="PAC"/>
</dbReference>
<dbReference type="CDD" id="cd00082">
    <property type="entry name" value="HisKA"/>
    <property type="match status" value="1"/>
</dbReference>
<feature type="transmembrane region" description="Helical" evidence="9">
    <location>
        <begin position="12"/>
        <end position="32"/>
    </location>
</feature>
<dbReference type="PROSITE" id="PS50112">
    <property type="entry name" value="PAS"/>
    <property type="match status" value="1"/>
</dbReference>
<comment type="catalytic activity">
    <reaction evidence="1">
        <text>ATP + protein L-histidine = ADP + protein N-phospho-L-histidine.</text>
        <dbReference type="EC" id="2.7.13.3"/>
    </reaction>
</comment>
<dbReference type="PROSITE" id="PS50109">
    <property type="entry name" value="HIS_KIN"/>
    <property type="match status" value="1"/>
</dbReference>
<evidence type="ECO:0000256" key="6">
    <source>
        <dbReference type="ARBA" id="ARBA00022777"/>
    </source>
</evidence>
<dbReference type="InterPro" id="IPR035965">
    <property type="entry name" value="PAS-like_dom_sf"/>
</dbReference>
<dbReference type="InterPro" id="IPR005467">
    <property type="entry name" value="His_kinase_dom"/>
</dbReference>
<keyword evidence="3" id="KW-0597">Phosphoprotein</keyword>
<keyword evidence="9" id="KW-0812">Transmembrane</keyword>
<keyword evidence="9" id="KW-1133">Transmembrane helix</keyword>
<dbReference type="SMART" id="SM00091">
    <property type="entry name" value="PAS"/>
    <property type="match status" value="1"/>
</dbReference>
<feature type="domain" description="Histidine kinase" evidence="10">
    <location>
        <begin position="317"/>
        <end position="523"/>
    </location>
</feature>
<dbReference type="PANTHER" id="PTHR43065:SF10">
    <property type="entry name" value="PEROXIDE STRESS-ACTIVATED HISTIDINE KINASE MAK3"/>
    <property type="match status" value="1"/>
</dbReference>
<keyword evidence="7 13" id="KW-0067">ATP-binding</keyword>
<dbReference type="RefSeq" id="WP_377277920.1">
    <property type="nucleotide sequence ID" value="NZ_JBHSGL010000005.1"/>
</dbReference>